<protein>
    <submittedName>
        <fullName evidence="2">Uncharacterized protein</fullName>
    </submittedName>
</protein>
<organism evidence="2 3">
    <name type="scientific">Candidatus Deianiraea vastatrix</name>
    <dbReference type="NCBI Taxonomy" id="2163644"/>
    <lineage>
        <taxon>Bacteria</taxon>
        <taxon>Pseudomonadati</taxon>
        <taxon>Pseudomonadota</taxon>
        <taxon>Alphaproteobacteria</taxon>
        <taxon>Rickettsiales</taxon>
        <taxon>Candidatus Deianiraeaceae</taxon>
        <taxon>Candidatus Deianiraea</taxon>
    </lineage>
</organism>
<accession>A0A5B8XIZ4</accession>
<keyword evidence="1" id="KW-1133">Transmembrane helix</keyword>
<dbReference type="Proteomes" id="UP000321934">
    <property type="component" value="Chromosome"/>
</dbReference>
<keyword evidence="3" id="KW-1185">Reference proteome</keyword>
<name>A0A5B8XIZ4_9RICK</name>
<evidence type="ECO:0000313" key="2">
    <source>
        <dbReference type="EMBL" id="QED23921.1"/>
    </source>
</evidence>
<gene>
    <name evidence="2" type="ORF">Deia_01140</name>
</gene>
<sequence length="102" mass="12232">MDMYNTKVFGLMFILILISIIHLFAFFSFKDKIHIMKKRNANMKVKIYEQQKEIQNITLELNKDSTYEKMRIFLKNSTQFEPISLSDVTFYTPKNKEVRQAL</sequence>
<evidence type="ECO:0000256" key="1">
    <source>
        <dbReference type="SAM" id="Phobius"/>
    </source>
</evidence>
<reference evidence="2 3" key="1">
    <citation type="journal article" date="2019" name="ISME J.">
        <title>Deianiraea, an extracellular bacterium associated with the ciliate Paramecium, suggests an alternative scenario for the evolution of Rickettsiales.</title>
        <authorList>
            <person name="Castelli M."/>
            <person name="Sabaneyeva E."/>
            <person name="Lanzoni O."/>
            <person name="Lebedeva N."/>
            <person name="Floriano A.M."/>
            <person name="Gaiarsa S."/>
            <person name="Benken K."/>
            <person name="Modeo L."/>
            <person name="Bandi C."/>
            <person name="Potekhin A."/>
            <person name="Sassera D."/>
            <person name="Petroni G."/>
        </authorList>
    </citation>
    <scope>NUCLEOTIDE SEQUENCE [LARGE SCALE GENOMIC DNA]</scope>
    <source>
        <strain evidence="2">CyL4-1</strain>
    </source>
</reference>
<keyword evidence="1" id="KW-0472">Membrane</keyword>
<feature type="transmembrane region" description="Helical" evidence="1">
    <location>
        <begin position="6"/>
        <end position="29"/>
    </location>
</feature>
<keyword evidence="1" id="KW-0812">Transmembrane</keyword>
<evidence type="ECO:0000313" key="3">
    <source>
        <dbReference type="Proteomes" id="UP000321934"/>
    </source>
</evidence>
<dbReference type="EMBL" id="CP029077">
    <property type="protein sequence ID" value="QED23921.1"/>
    <property type="molecule type" value="Genomic_DNA"/>
</dbReference>
<proteinExistence type="predicted"/>
<dbReference type="AlphaFoldDB" id="A0A5B8XIZ4"/>